<evidence type="ECO:0000256" key="1">
    <source>
        <dbReference type="ARBA" id="ARBA00022741"/>
    </source>
</evidence>
<dbReference type="CDD" id="cd03713">
    <property type="entry name" value="EFG_mtEFG_C"/>
    <property type="match status" value="1"/>
</dbReference>
<dbReference type="EMBL" id="BARS01052087">
    <property type="protein sequence ID" value="GAG51311.1"/>
    <property type="molecule type" value="Genomic_DNA"/>
</dbReference>
<dbReference type="SUPFAM" id="SSF54211">
    <property type="entry name" value="Ribosomal protein S5 domain 2-like"/>
    <property type="match status" value="1"/>
</dbReference>
<dbReference type="PANTHER" id="PTHR43261:SF6">
    <property type="entry name" value="ELONGATION FACTOR G-LIKE PROTEIN"/>
    <property type="match status" value="1"/>
</dbReference>
<protein>
    <recommendedName>
        <fullName evidence="6">Elongation factor EFG domain-containing protein</fullName>
    </recommendedName>
</protein>
<evidence type="ECO:0000256" key="2">
    <source>
        <dbReference type="ARBA" id="ARBA00023134"/>
    </source>
</evidence>
<dbReference type="AlphaFoldDB" id="X0ZSU6"/>
<dbReference type="Pfam" id="PF03764">
    <property type="entry name" value="EFG_IV"/>
    <property type="match status" value="1"/>
</dbReference>
<dbReference type="SMART" id="SM00889">
    <property type="entry name" value="EFG_IV"/>
    <property type="match status" value="1"/>
</dbReference>
<feature type="non-terminal residue" evidence="5">
    <location>
        <position position="1"/>
    </location>
</feature>
<feature type="domain" description="Elongation factor EFG" evidence="3">
    <location>
        <begin position="100"/>
        <end position="188"/>
    </location>
</feature>
<dbReference type="Gene3D" id="3.30.70.240">
    <property type="match status" value="1"/>
</dbReference>
<evidence type="ECO:0000313" key="5">
    <source>
        <dbReference type="EMBL" id="GAG51311.1"/>
    </source>
</evidence>
<evidence type="ECO:0000259" key="3">
    <source>
        <dbReference type="SMART" id="SM00838"/>
    </source>
</evidence>
<dbReference type="InterPro" id="IPR005517">
    <property type="entry name" value="Transl_elong_EFG/EF2_IV"/>
</dbReference>
<evidence type="ECO:0000259" key="4">
    <source>
        <dbReference type="SMART" id="SM00889"/>
    </source>
</evidence>
<dbReference type="Gene3D" id="3.30.230.10">
    <property type="match status" value="1"/>
</dbReference>
<proteinExistence type="predicted"/>
<name>X0ZSU6_9ZZZZ</name>
<dbReference type="InterPro" id="IPR014721">
    <property type="entry name" value="Ribsml_uS5_D2-typ_fold_subgr"/>
</dbReference>
<sequence length="200" mass="21424">TGGAGQFARVFINMLPAERGEGYEFIDKIFGGSIDQGFRPSVDKGIRAQMAEGVLAGYPVVDLKVELIDGKTHPVDSKDIAFQIAGRGVFKSAFTKAKPVLLEPIVNVEVTMPAENVGDIQGDLASRRGRPSGQDMLPGNMSVIRAVVPLAELADYSSRLSSITGGRGSYSMEFSHYETVPGNIQQHIIDAAKKEQKAGD</sequence>
<gene>
    <name evidence="5" type="ORF">S01H1_77494</name>
</gene>
<dbReference type="GO" id="GO:0032790">
    <property type="term" value="P:ribosome disassembly"/>
    <property type="evidence" value="ECO:0007669"/>
    <property type="project" value="TreeGrafter"/>
</dbReference>
<dbReference type="InterPro" id="IPR035649">
    <property type="entry name" value="EFG_V"/>
</dbReference>
<dbReference type="InterPro" id="IPR000640">
    <property type="entry name" value="EFG_V-like"/>
</dbReference>
<keyword evidence="2" id="KW-0342">GTP-binding</keyword>
<dbReference type="GO" id="GO:0005525">
    <property type="term" value="F:GTP binding"/>
    <property type="evidence" value="ECO:0007669"/>
    <property type="project" value="UniProtKB-KW"/>
</dbReference>
<accession>X0ZSU6</accession>
<dbReference type="SMART" id="SM00838">
    <property type="entry name" value="EFG_C"/>
    <property type="match status" value="1"/>
</dbReference>
<keyword evidence="1" id="KW-0547">Nucleotide-binding</keyword>
<dbReference type="SUPFAM" id="SSF54980">
    <property type="entry name" value="EF-G C-terminal domain-like"/>
    <property type="match status" value="1"/>
</dbReference>
<dbReference type="FunFam" id="3.30.70.240:FF:000001">
    <property type="entry name" value="Elongation factor G"/>
    <property type="match status" value="1"/>
</dbReference>
<reference evidence="5" key="1">
    <citation type="journal article" date="2014" name="Front. Microbiol.">
        <title>High frequency of phylogenetically diverse reductive dehalogenase-homologous genes in deep subseafloor sedimentary metagenomes.</title>
        <authorList>
            <person name="Kawai M."/>
            <person name="Futagami T."/>
            <person name="Toyoda A."/>
            <person name="Takaki Y."/>
            <person name="Nishi S."/>
            <person name="Hori S."/>
            <person name="Arai W."/>
            <person name="Tsubouchi T."/>
            <person name="Morono Y."/>
            <person name="Uchiyama I."/>
            <person name="Ito T."/>
            <person name="Fujiyama A."/>
            <person name="Inagaki F."/>
            <person name="Takami H."/>
        </authorList>
    </citation>
    <scope>NUCLEOTIDE SEQUENCE</scope>
    <source>
        <strain evidence="5">Expedition CK06-06</strain>
    </source>
</reference>
<organism evidence="5">
    <name type="scientific">marine sediment metagenome</name>
    <dbReference type="NCBI Taxonomy" id="412755"/>
    <lineage>
        <taxon>unclassified sequences</taxon>
        <taxon>metagenomes</taxon>
        <taxon>ecological metagenomes</taxon>
    </lineage>
</organism>
<evidence type="ECO:0008006" key="6">
    <source>
        <dbReference type="Google" id="ProtNLM"/>
    </source>
</evidence>
<dbReference type="PANTHER" id="PTHR43261">
    <property type="entry name" value="TRANSLATION ELONGATION FACTOR G-RELATED"/>
    <property type="match status" value="1"/>
</dbReference>
<dbReference type="InterPro" id="IPR020568">
    <property type="entry name" value="Ribosomal_Su5_D2-typ_SF"/>
</dbReference>
<feature type="domain" description="Translation elongation factor EFG/EF2" evidence="4">
    <location>
        <begin position="1"/>
        <end position="98"/>
    </location>
</feature>
<comment type="caution">
    <text evidence="5">The sequence shown here is derived from an EMBL/GenBank/DDBJ whole genome shotgun (WGS) entry which is preliminary data.</text>
</comment>
<dbReference type="Pfam" id="PF00679">
    <property type="entry name" value="EFG_C"/>
    <property type="match status" value="1"/>
</dbReference>
<dbReference type="InterPro" id="IPR035647">
    <property type="entry name" value="EFG_III/V"/>
</dbReference>